<name>A0A1H6XZP1_9FLAO</name>
<proteinExistence type="predicted"/>
<reference evidence="3" key="1">
    <citation type="submission" date="2016-10" db="EMBL/GenBank/DDBJ databases">
        <authorList>
            <person name="Varghese N."/>
            <person name="Submissions S."/>
        </authorList>
    </citation>
    <scope>NUCLEOTIDE SEQUENCE [LARGE SCALE GENOMIC DNA]</scope>
    <source>
        <strain evidence="3">DSM 17934</strain>
    </source>
</reference>
<dbReference type="Proteomes" id="UP000199702">
    <property type="component" value="Unassembled WGS sequence"/>
</dbReference>
<protein>
    <recommendedName>
        <fullName evidence="4">Outer membrane protein beta-barrel domain-containing protein</fullName>
    </recommendedName>
</protein>
<keyword evidence="1" id="KW-0732">Signal</keyword>
<evidence type="ECO:0000313" key="2">
    <source>
        <dbReference type="EMBL" id="SEJ32237.1"/>
    </source>
</evidence>
<evidence type="ECO:0000313" key="3">
    <source>
        <dbReference type="Proteomes" id="UP000199702"/>
    </source>
</evidence>
<evidence type="ECO:0008006" key="4">
    <source>
        <dbReference type="Google" id="ProtNLM"/>
    </source>
</evidence>
<gene>
    <name evidence="2" type="ORF">SAMN05660918_0009</name>
</gene>
<dbReference type="InterPro" id="IPR046111">
    <property type="entry name" value="DUF6048"/>
</dbReference>
<organism evidence="2 3">
    <name type="scientific">Flavobacterium terrigena</name>
    <dbReference type="NCBI Taxonomy" id="402734"/>
    <lineage>
        <taxon>Bacteria</taxon>
        <taxon>Pseudomonadati</taxon>
        <taxon>Bacteroidota</taxon>
        <taxon>Flavobacteriia</taxon>
        <taxon>Flavobacteriales</taxon>
        <taxon>Flavobacteriaceae</taxon>
        <taxon>Flavobacterium</taxon>
    </lineage>
</organism>
<sequence length="244" mass="27930">MKHMLKYIFSLVFLLCFSVENNAQNKAKDTVKIPQRYGLRLGVDLHRLTKSLYDKNYKGLELVGDYRITKKFYISGELGNEDKTTLDDNINYTTKGTYFKVGFDFNAYENWLDMENMIYVGMRAGVGSFSQKLNSYNIYEPGNFYGTNTIVSGQEFNGLSASWIEVISGLKAEVFNNLYVGFSLRLNYLVSNKEPEGFANLYIPGFNKTYEGSKFGAGFNYTVSYFIPLYKSTPKAKEVKEVKQ</sequence>
<feature type="signal peptide" evidence="1">
    <location>
        <begin position="1"/>
        <end position="23"/>
    </location>
</feature>
<dbReference type="EMBL" id="FNYA01000010">
    <property type="protein sequence ID" value="SEJ32237.1"/>
    <property type="molecule type" value="Genomic_DNA"/>
</dbReference>
<accession>A0A1H6XZP1</accession>
<dbReference type="AlphaFoldDB" id="A0A1H6XZP1"/>
<dbReference type="Pfam" id="PF19515">
    <property type="entry name" value="DUF6048"/>
    <property type="match status" value="1"/>
</dbReference>
<feature type="chain" id="PRO_5011674320" description="Outer membrane protein beta-barrel domain-containing protein" evidence="1">
    <location>
        <begin position="24"/>
        <end position="244"/>
    </location>
</feature>
<dbReference type="OrthoDB" id="1199048at2"/>
<dbReference type="STRING" id="402734.SAMN05660918_0009"/>
<evidence type="ECO:0000256" key="1">
    <source>
        <dbReference type="SAM" id="SignalP"/>
    </source>
</evidence>
<keyword evidence="3" id="KW-1185">Reference proteome</keyword>